<comment type="function">
    <text evidence="6">Catalyzes the 2'-O-methylation of the ribose of cytidine 1402 (C1402) in 16S rRNA.</text>
</comment>
<evidence type="ECO:0000259" key="7">
    <source>
        <dbReference type="Pfam" id="PF00590"/>
    </source>
</evidence>
<evidence type="ECO:0000313" key="8">
    <source>
        <dbReference type="EMBL" id="GFP20997.1"/>
    </source>
</evidence>
<dbReference type="EMBL" id="BLRV01000012">
    <property type="protein sequence ID" value="GFP20997.1"/>
    <property type="molecule type" value="Genomic_DNA"/>
</dbReference>
<dbReference type="NCBIfam" id="TIGR00096">
    <property type="entry name" value="16S rRNA (cytidine(1402)-2'-O)-methyltransferase"/>
    <property type="match status" value="1"/>
</dbReference>
<comment type="similarity">
    <text evidence="6">Belongs to the methyltransferase superfamily. RsmI family.</text>
</comment>
<proteinExistence type="inferred from homology"/>
<keyword evidence="2 6" id="KW-0698">rRNA processing</keyword>
<comment type="caution">
    <text evidence="8">The sequence shown here is derived from an EMBL/GenBank/DDBJ whole genome shotgun (WGS) entry which is preliminary data.</text>
</comment>
<dbReference type="EC" id="2.1.1.198" evidence="6"/>
<name>A0A6V8NLP6_9ACTN</name>
<comment type="catalytic activity">
    <reaction evidence="6">
        <text>cytidine(1402) in 16S rRNA + S-adenosyl-L-methionine = 2'-O-methylcytidine(1402) in 16S rRNA + S-adenosyl-L-homocysteine + H(+)</text>
        <dbReference type="Rhea" id="RHEA:42924"/>
        <dbReference type="Rhea" id="RHEA-COMP:10285"/>
        <dbReference type="Rhea" id="RHEA-COMP:10286"/>
        <dbReference type="ChEBI" id="CHEBI:15378"/>
        <dbReference type="ChEBI" id="CHEBI:57856"/>
        <dbReference type="ChEBI" id="CHEBI:59789"/>
        <dbReference type="ChEBI" id="CHEBI:74495"/>
        <dbReference type="ChEBI" id="CHEBI:82748"/>
        <dbReference type="EC" id="2.1.1.198"/>
    </reaction>
</comment>
<dbReference type="AlphaFoldDB" id="A0A6V8NLP6"/>
<dbReference type="InterPro" id="IPR018063">
    <property type="entry name" value="SAM_MeTrfase_RsmI_CS"/>
</dbReference>
<dbReference type="InterPro" id="IPR000878">
    <property type="entry name" value="4pyrrol_Mease"/>
</dbReference>
<keyword evidence="1 6" id="KW-0963">Cytoplasm</keyword>
<evidence type="ECO:0000256" key="4">
    <source>
        <dbReference type="ARBA" id="ARBA00022679"/>
    </source>
</evidence>
<evidence type="ECO:0000256" key="5">
    <source>
        <dbReference type="ARBA" id="ARBA00022691"/>
    </source>
</evidence>
<dbReference type="PANTHER" id="PTHR46111:SF1">
    <property type="entry name" value="RIBOSOMAL RNA SMALL SUBUNIT METHYLTRANSFERASE I"/>
    <property type="match status" value="1"/>
</dbReference>
<feature type="domain" description="Tetrapyrrole methylase" evidence="7">
    <location>
        <begin position="8"/>
        <end position="207"/>
    </location>
</feature>
<comment type="subcellular location">
    <subcellularLocation>
        <location evidence="6">Cytoplasm</location>
    </subcellularLocation>
</comment>
<dbReference type="HAMAP" id="MF_01877">
    <property type="entry name" value="16SrRNA_methyltr_I"/>
    <property type="match status" value="1"/>
</dbReference>
<dbReference type="FunFam" id="3.30.950.10:FF:000002">
    <property type="entry name" value="Ribosomal RNA small subunit methyltransferase I"/>
    <property type="match status" value="1"/>
</dbReference>
<dbReference type="InterPro" id="IPR014776">
    <property type="entry name" value="4pyrrole_Mease_sub2"/>
</dbReference>
<dbReference type="InterPro" id="IPR014777">
    <property type="entry name" value="4pyrrole_Mease_sub1"/>
</dbReference>
<dbReference type="PIRSF" id="PIRSF005917">
    <property type="entry name" value="MTase_YraL"/>
    <property type="match status" value="1"/>
</dbReference>
<organism evidence="8 9">
    <name type="scientific">Candidatus Hakubella thermalkaliphila</name>
    <dbReference type="NCBI Taxonomy" id="2754717"/>
    <lineage>
        <taxon>Bacteria</taxon>
        <taxon>Bacillati</taxon>
        <taxon>Actinomycetota</taxon>
        <taxon>Actinomycetota incertae sedis</taxon>
        <taxon>Candidatus Hakubellales</taxon>
        <taxon>Candidatus Hakubellaceae</taxon>
        <taxon>Candidatus Hakubella</taxon>
    </lineage>
</organism>
<dbReference type="CDD" id="cd11648">
    <property type="entry name" value="RsmI"/>
    <property type="match status" value="1"/>
</dbReference>
<evidence type="ECO:0000256" key="3">
    <source>
        <dbReference type="ARBA" id="ARBA00022603"/>
    </source>
</evidence>
<dbReference type="InterPro" id="IPR008189">
    <property type="entry name" value="rRNA_ssu_MeTfrase_I"/>
</dbReference>
<evidence type="ECO:0000256" key="6">
    <source>
        <dbReference type="HAMAP-Rule" id="MF_01877"/>
    </source>
</evidence>
<dbReference type="Proteomes" id="UP000580051">
    <property type="component" value="Unassembled WGS sequence"/>
</dbReference>
<accession>A0A6V8NLP6</accession>
<dbReference type="Gene3D" id="3.30.950.10">
    <property type="entry name" value="Methyltransferase, Cobalt-precorrin-4 Transmethylase, Domain 2"/>
    <property type="match status" value="1"/>
</dbReference>
<gene>
    <name evidence="6" type="primary">rsmI</name>
    <name evidence="8" type="ORF">HKBW3S06_00223</name>
</gene>
<reference evidence="8 9" key="1">
    <citation type="journal article" date="2020" name="Front. Microbiol.">
        <title>Single-cell genomics of novel Actinobacteria with the Wood-Ljungdahl pathway discovered in a serpentinizing system.</title>
        <authorList>
            <person name="Merino N."/>
            <person name="Kawai M."/>
            <person name="Boyd E.S."/>
            <person name="Colman D.R."/>
            <person name="McGlynn S.E."/>
            <person name="Nealson K.H."/>
            <person name="Kurokawa K."/>
            <person name="Hongoh Y."/>
        </authorList>
    </citation>
    <scope>NUCLEOTIDE SEQUENCE [LARGE SCALE GENOMIC DNA]</scope>
    <source>
        <strain evidence="8 9">S06</strain>
    </source>
</reference>
<protein>
    <recommendedName>
        <fullName evidence="6">Ribosomal RNA small subunit methyltransferase I</fullName>
        <ecNumber evidence="6">2.1.1.198</ecNumber>
    </recommendedName>
    <alternativeName>
        <fullName evidence="6">16S rRNA 2'-O-ribose C1402 methyltransferase</fullName>
    </alternativeName>
    <alternativeName>
        <fullName evidence="6">rRNA (cytidine-2'-O-)-methyltransferase RsmI</fullName>
    </alternativeName>
</protein>
<keyword evidence="5 6" id="KW-0949">S-adenosyl-L-methionine</keyword>
<evidence type="ECO:0000313" key="9">
    <source>
        <dbReference type="Proteomes" id="UP000580051"/>
    </source>
</evidence>
<dbReference type="GO" id="GO:0005737">
    <property type="term" value="C:cytoplasm"/>
    <property type="evidence" value="ECO:0007669"/>
    <property type="project" value="UniProtKB-SubCell"/>
</dbReference>
<dbReference type="PROSITE" id="PS01296">
    <property type="entry name" value="RSMI"/>
    <property type="match status" value="1"/>
</dbReference>
<dbReference type="PANTHER" id="PTHR46111">
    <property type="entry name" value="RIBOSOMAL RNA SMALL SUBUNIT METHYLTRANSFERASE I"/>
    <property type="match status" value="1"/>
</dbReference>
<dbReference type="SUPFAM" id="SSF53790">
    <property type="entry name" value="Tetrapyrrole methylase"/>
    <property type="match status" value="1"/>
</dbReference>
<dbReference type="GO" id="GO:0070677">
    <property type="term" value="F:rRNA (cytosine-2'-O-)-methyltransferase activity"/>
    <property type="evidence" value="ECO:0007669"/>
    <property type="project" value="UniProtKB-UniRule"/>
</dbReference>
<dbReference type="Pfam" id="PF00590">
    <property type="entry name" value="TP_methylase"/>
    <property type="match status" value="1"/>
</dbReference>
<evidence type="ECO:0000256" key="1">
    <source>
        <dbReference type="ARBA" id="ARBA00022490"/>
    </source>
</evidence>
<dbReference type="RefSeq" id="WP_176226139.1">
    <property type="nucleotide sequence ID" value="NZ_BLRV01000012.1"/>
</dbReference>
<keyword evidence="3 6" id="KW-0489">Methyltransferase</keyword>
<keyword evidence="4 6" id="KW-0808">Transferase</keyword>
<dbReference type="InterPro" id="IPR035996">
    <property type="entry name" value="4pyrrol_Methylase_sf"/>
</dbReference>
<sequence>MSHQQSGKLYVCATPIGNLEDVTLRVLRTLKEVDLIAAEDTRRTRKLLSHYEIKAKLISFHRFSKLEKKTHIIDQIMSGKKVALVSDAGLPGISDPGHDLVQICIENSVDIEVLPGPSALLSALVISGLPTDRFLFVGFAPRTVARRKKFLGELVDEAGTLVLFEAPHRIKKLLEDLLEVLGNRRIAIVRELTKIHEEVLRGQVSEMVEVFREREPRGEFVVIVEGRKEGNIPTLQDQEIVDKVKEIEDRGMSTRKAIEQVAMRYNVSKNRVYDLVVEDRRRGCPKTKGILPKVGNYSYMRSDFEVNVGSFMRN</sequence>
<evidence type="ECO:0000256" key="2">
    <source>
        <dbReference type="ARBA" id="ARBA00022552"/>
    </source>
</evidence>
<dbReference type="FunFam" id="3.40.1010.10:FF:000007">
    <property type="entry name" value="Ribosomal RNA small subunit methyltransferase I"/>
    <property type="match status" value="1"/>
</dbReference>
<dbReference type="Gene3D" id="3.40.1010.10">
    <property type="entry name" value="Cobalt-precorrin-4 Transmethylase, Domain 1"/>
    <property type="match status" value="1"/>
</dbReference>